<organism evidence="1 2">
    <name type="scientific">Crossiella equi</name>
    <dbReference type="NCBI Taxonomy" id="130796"/>
    <lineage>
        <taxon>Bacteria</taxon>
        <taxon>Bacillati</taxon>
        <taxon>Actinomycetota</taxon>
        <taxon>Actinomycetes</taxon>
        <taxon>Pseudonocardiales</taxon>
        <taxon>Pseudonocardiaceae</taxon>
        <taxon>Crossiella</taxon>
    </lineage>
</organism>
<comment type="caution">
    <text evidence="1">The sequence shown here is derived from an EMBL/GenBank/DDBJ whole genome shotgun (WGS) entry which is preliminary data.</text>
</comment>
<evidence type="ECO:0000313" key="2">
    <source>
        <dbReference type="Proteomes" id="UP001519363"/>
    </source>
</evidence>
<sequence>MRTPLIRLRADWDRDGRYAHPLAELTEVVSSVTVDRSLTGDLPRECAVVEGYTTARLTAELGGQRAQDPRDIARLLSPYRPDSPLYGRPLEDTPVRAELGFATRDGHRLVPQLTGTIRGLGISSAERTVTLDALDPAERLRNPITLPLGAEHRSAFYNRRIWPWRNRTNTQWVVDYVLRRNGIYFSPPPRSGCMWAVTGHGGAWPDVGYSGDVTGYPDEPGIPEYVPGRYGLALNGTNRMFAQYSGYCERPFSPGHGAAHLFEFHLLAGASNDLSRNSDGLLLGVGTSGHQDQWGTTFDIMLRRNGILALDVHTQGNKILTLDGPRLTGAPAWHSVGCWVRWDADAHDITAVWHVDGTRHSPVVHTIGNLSTYTGGRYGRVLGASPVPVQCMQITYAPQIPANWGSPHTPQADLDTGLGWFYGLPDIVAGDSWEVIRTAVGAEYGLVEFTEAGRFRFLNRETARRRASTAPVRTLDAAVDLSGLSVSTSLDSVRNAISASTAPRLQVTSAVTAWEPRTPEQLDTITGNFFPTVQMAQRVRVAQADLHALSPEAWDDAARHSFVATNAATGEWAEGVIVRVRQFEDESTVQLDINNPHPFTIRFALGDRPTLRINGMVITDEGATEHQWDNPASAQRYGRRALSLQGNVFRQEPDSAAAVAHSLLTDLADPTPVLADIPMPGDPRVQLGDVVALSDPDGLGGPIRASVIGIRRTLSVQDGLSDSFTLRAAPPAP</sequence>
<name>A0ABS5ARC1_9PSEU</name>
<reference evidence="1 2" key="1">
    <citation type="submission" date="2021-03" db="EMBL/GenBank/DDBJ databases">
        <title>Sequencing the genomes of 1000 actinobacteria strains.</title>
        <authorList>
            <person name="Klenk H.-P."/>
        </authorList>
    </citation>
    <scope>NUCLEOTIDE SEQUENCE [LARGE SCALE GENOMIC DNA]</scope>
    <source>
        <strain evidence="1 2">DSM 44580</strain>
    </source>
</reference>
<proteinExistence type="predicted"/>
<dbReference type="EMBL" id="JAGIOO010000001">
    <property type="protein sequence ID" value="MBP2479096.1"/>
    <property type="molecule type" value="Genomic_DNA"/>
</dbReference>
<evidence type="ECO:0008006" key="3">
    <source>
        <dbReference type="Google" id="ProtNLM"/>
    </source>
</evidence>
<protein>
    <recommendedName>
        <fullName evidence="3">Tip attachment protein J domain-containing protein</fullName>
    </recommendedName>
</protein>
<dbReference type="RefSeq" id="WP_143343026.1">
    <property type="nucleotide sequence ID" value="NZ_JAGIOO010000001.1"/>
</dbReference>
<accession>A0ABS5ARC1</accession>
<keyword evidence="2" id="KW-1185">Reference proteome</keyword>
<dbReference type="Proteomes" id="UP001519363">
    <property type="component" value="Unassembled WGS sequence"/>
</dbReference>
<evidence type="ECO:0000313" key="1">
    <source>
        <dbReference type="EMBL" id="MBP2479096.1"/>
    </source>
</evidence>
<gene>
    <name evidence="1" type="ORF">JOF53_007968</name>
</gene>